<sequence length="120" mass="13354">MKNAPDRKKAIESALEPRPDSITPDTLKARLQAGEIIAALDYPEADRPLFWSAITLVLDDLPRVRQVWRTIAEQHVDGIRTRQRMFRICPRQRGVIDSTLAGWIVLAVTCAALLAGGLPV</sequence>
<keyword evidence="4" id="KW-1185">Reference proteome</keyword>
<keyword evidence="2" id="KW-0812">Transmembrane</keyword>
<dbReference type="STRING" id="1860102.ACCAA_790014"/>
<proteinExistence type="predicted"/>
<keyword evidence="2" id="KW-0472">Membrane</keyword>
<feature type="region of interest" description="Disordered" evidence="1">
    <location>
        <begin position="1"/>
        <end position="23"/>
    </location>
</feature>
<dbReference type="Proteomes" id="UP000199169">
    <property type="component" value="Unassembled WGS sequence"/>
</dbReference>
<evidence type="ECO:0000313" key="3">
    <source>
        <dbReference type="EMBL" id="SBT09837.1"/>
    </source>
</evidence>
<feature type="transmembrane region" description="Helical" evidence="2">
    <location>
        <begin position="94"/>
        <end position="118"/>
    </location>
</feature>
<evidence type="ECO:0000256" key="1">
    <source>
        <dbReference type="SAM" id="MobiDB-lite"/>
    </source>
</evidence>
<organism evidence="3 4">
    <name type="scientific">Candidatus Accumulibacter aalborgensis</name>
    <dbReference type="NCBI Taxonomy" id="1860102"/>
    <lineage>
        <taxon>Bacteria</taxon>
        <taxon>Pseudomonadati</taxon>
        <taxon>Pseudomonadota</taxon>
        <taxon>Betaproteobacteria</taxon>
        <taxon>Candidatus Accumulibacter</taxon>
    </lineage>
</organism>
<protein>
    <submittedName>
        <fullName evidence="3">Uncharacterized protein</fullName>
    </submittedName>
</protein>
<feature type="compositionally biased region" description="Basic and acidic residues" evidence="1">
    <location>
        <begin position="1"/>
        <end position="19"/>
    </location>
</feature>
<evidence type="ECO:0000256" key="2">
    <source>
        <dbReference type="SAM" id="Phobius"/>
    </source>
</evidence>
<evidence type="ECO:0000313" key="4">
    <source>
        <dbReference type="Proteomes" id="UP000199169"/>
    </source>
</evidence>
<dbReference type="RefSeq" id="WP_186409043.1">
    <property type="nucleotide sequence ID" value="NZ_FLQX01000159.1"/>
</dbReference>
<reference evidence="3 4" key="1">
    <citation type="submission" date="2016-06" db="EMBL/GenBank/DDBJ databases">
        <authorList>
            <person name="Kjaerup R.B."/>
            <person name="Dalgaard T.S."/>
            <person name="Juul-Madsen H.R."/>
        </authorList>
    </citation>
    <scope>NUCLEOTIDE SEQUENCE [LARGE SCALE GENOMIC DNA]</scope>
    <source>
        <strain evidence="3">3</strain>
    </source>
</reference>
<keyword evidence="2" id="KW-1133">Transmembrane helix</keyword>
<dbReference type="AlphaFoldDB" id="A0A1A8XYS8"/>
<dbReference type="EMBL" id="FLQX01000159">
    <property type="protein sequence ID" value="SBT09837.1"/>
    <property type="molecule type" value="Genomic_DNA"/>
</dbReference>
<accession>A0A1A8XYS8</accession>
<gene>
    <name evidence="3" type="ORF">ACCAA_790014</name>
</gene>
<name>A0A1A8XYS8_9PROT</name>